<evidence type="ECO:0000256" key="1">
    <source>
        <dbReference type="SAM" id="Phobius"/>
    </source>
</evidence>
<evidence type="ECO:0000313" key="3">
    <source>
        <dbReference type="Proteomes" id="UP001066276"/>
    </source>
</evidence>
<keyword evidence="1" id="KW-1133">Transmembrane helix</keyword>
<accession>A0AAV7PQ89</accession>
<evidence type="ECO:0000313" key="2">
    <source>
        <dbReference type="EMBL" id="KAJ1130467.1"/>
    </source>
</evidence>
<comment type="caution">
    <text evidence="2">The sequence shown here is derived from an EMBL/GenBank/DDBJ whole genome shotgun (WGS) entry which is preliminary data.</text>
</comment>
<name>A0AAV7PQ89_PLEWA</name>
<keyword evidence="1" id="KW-0472">Membrane</keyword>
<proteinExistence type="predicted"/>
<dbReference type="AlphaFoldDB" id="A0AAV7PQ89"/>
<reference evidence="2" key="1">
    <citation type="journal article" date="2022" name="bioRxiv">
        <title>Sequencing and chromosome-scale assembly of the giantPleurodeles waltlgenome.</title>
        <authorList>
            <person name="Brown T."/>
            <person name="Elewa A."/>
            <person name="Iarovenko S."/>
            <person name="Subramanian E."/>
            <person name="Araus A.J."/>
            <person name="Petzold A."/>
            <person name="Susuki M."/>
            <person name="Suzuki K.-i.T."/>
            <person name="Hayashi T."/>
            <person name="Toyoda A."/>
            <person name="Oliveira C."/>
            <person name="Osipova E."/>
            <person name="Leigh N.D."/>
            <person name="Simon A."/>
            <person name="Yun M.H."/>
        </authorList>
    </citation>
    <scope>NUCLEOTIDE SEQUENCE</scope>
    <source>
        <strain evidence="2">20211129_DDA</strain>
        <tissue evidence="2">Liver</tissue>
    </source>
</reference>
<keyword evidence="1" id="KW-0812">Transmembrane</keyword>
<gene>
    <name evidence="2" type="ORF">NDU88_008819</name>
</gene>
<dbReference type="EMBL" id="JANPWB010000011">
    <property type="protein sequence ID" value="KAJ1130467.1"/>
    <property type="molecule type" value="Genomic_DNA"/>
</dbReference>
<feature type="transmembrane region" description="Helical" evidence="1">
    <location>
        <begin position="47"/>
        <end position="67"/>
    </location>
</feature>
<keyword evidence="3" id="KW-1185">Reference proteome</keyword>
<protein>
    <submittedName>
        <fullName evidence="2">Uncharacterized protein</fullName>
    </submittedName>
</protein>
<sequence>MDGFSVDPDREARAVLQEAPSCSDPAASESCDDCLPKFLSWLMDRSFAFFACLVASLFLGRYINALLPINLFTLASWAGASEE</sequence>
<organism evidence="2 3">
    <name type="scientific">Pleurodeles waltl</name>
    <name type="common">Iberian ribbed newt</name>
    <dbReference type="NCBI Taxonomy" id="8319"/>
    <lineage>
        <taxon>Eukaryota</taxon>
        <taxon>Metazoa</taxon>
        <taxon>Chordata</taxon>
        <taxon>Craniata</taxon>
        <taxon>Vertebrata</taxon>
        <taxon>Euteleostomi</taxon>
        <taxon>Amphibia</taxon>
        <taxon>Batrachia</taxon>
        <taxon>Caudata</taxon>
        <taxon>Salamandroidea</taxon>
        <taxon>Salamandridae</taxon>
        <taxon>Pleurodelinae</taxon>
        <taxon>Pleurodeles</taxon>
    </lineage>
</organism>
<dbReference type="Proteomes" id="UP001066276">
    <property type="component" value="Chromosome 7"/>
</dbReference>